<dbReference type="Proteomes" id="UP000263273">
    <property type="component" value="Unassembled WGS sequence"/>
</dbReference>
<gene>
    <name evidence="1" type="ORF">DDZ44_04795</name>
</gene>
<feature type="non-terminal residue" evidence="1">
    <location>
        <position position="89"/>
    </location>
</feature>
<evidence type="ECO:0000313" key="1">
    <source>
        <dbReference type="EMBL" id="HBK53237.1"/>
    </source>
</evidence>
<comment type="caution">
    <text evidence="1">The sequence shown here is derived from an EMBL/GenBank/DDBJ whole genome shotgun (WGS) entry which is preliminary data.</text>
</comment>
<dbReference type="EMBL" id="DNZF01000105">
    <property type="protein sequence ID" value="HBK53237.1"/>
    <property type="molecule type" value="Genomic_DNA"/>
</dbReference>
<name>A0A354YYD2_9FIRM</name>
<accession>A0A354YYD2</accession>
<reference evidence="1 2" key="1">
    <citation type="journal article" date="2018" name="Nat. Biotechnol.">
        <title>A standardized bacterial taxonomy based on genome phylogeny substantially revises the tree of life.</title>
        <authorList>
            <person name="Parks D.H."/>
            <person name="Chuvochina M."/>
            <person name="Waite D.W."/>
            <person name="Rinke C."/>
            <person name="Skarshewski A."/>
            <person name="Chaumeil P.A."/>
            <person name="Hugenholtz P."/>
        </authorList>
    </citation>
    <scope>NUCLEOTIDE SEQUENCE [LARGE SCALE GENOMIC DNA]</scope>
    <source>
        <strain evidence="1">UBA10948</strain>
    </source>
</reference>
<dbReference type="InterPro" id="IPR053199">
    <property type="entry name" value="cDPG_synthetase-like"/>
</dbReference>
<feature type="non-terminal residue" evidence="1">
    <location>
        <position position="1"/>
    </location>
</feature>
<organism evidence="1 2">
    <name type="scientific">Syntrophomonas wolfei</name>
    <dbReference type="NCBI Taxonomy" id="863"/>
    <lineage>
        <taxon>Bacteria</taxon>
        <taxon>Bacillati</taxon>
        <taxon>Bacillota</taxon>
        <taxon>Clostridia</taxon>
        <taxon>Eubacteriales</taxon>
        <taxon>Syntrophomonadaceae</taxon>
        <taxon>Syntrophomonas</taxon>
    </lineage>
</organism>
<evidence type="ECO:0000313" key="2">
    <source>
        <dbReference type="Proteomes" id="UP000263273"/>
    </source>
</evidence>
<proteinExistence type="predicted"/>
<sequence>KKYDVDQVIFAYSDVSHEYVMHQASLVMAAGADFRLMGPKTTMLKSKRKVVAVTAVRTGSGKSQTTRYVAELITASGKKVAIIRHPMPY</sequence>
<protein>
    <submittedName>
        <fullName evidence="1">GTPase</fullName>
    </submittedName>
</protein>
<dbReference type="AlphaFoldDB" id="A0A354YYD2"/>
<dbReference type="PANTHER" id="PTHR42869">
    <property type="entry name" value="SLL0572 PROTEIN"/>
    <property type="match status" value="1"/>
</dbReference>
<dbReference type="PANTHER" id="PTHR42869:SF1">
    <property type="entry name" value="SLL0572 PROTEIN"/>
    <property type="match status" value="1"/>
</dbReference>